<dbReference type="Proteomes" id="UP000326759">
    <property type="component" value="Unassembled WGS sequence"/>
</dbReference>
<comment type="subcellular location">
    <subcellularLocation>
        <location evidence="1 7">Membrane</location>
        <topology evidence="1 7">Multi-pass membrane protein</topology>
    </subcellularLocation>
</comment>
<keyword evidence="7" id="KW-0406">Ion transport</keyword>
<evidence type="ECO:0000256" key="2">
    <source>
        <dbReference type="ARBA" id="ARBA00006279"/>
    </source>
</evidence>
<reference evidence="8 9" key="1">
    <citation type="journal article" date="2019" name="PLoS Biol.">
        <title>Sex chromosomes control vertical transmission of feminizing Wolbachia symbionts in an isopod.</title>
        <authorList>
            <person name="Becking T."/>
            <person name="Chebbi M.A."/>
            <person name="Giraud I."/>
            <person name="Moumen B."/>
            <person name="Laverre T."/>
            <person name="Caubet Y."/>
            <person name="Peccoud J."/>
            <person name="Gilbert C."/>
            <person name="Cordaux R."/>
        </authorList>
    </citation>
    <scope>NUCLEOTIDE SEQUENCE [LARGE SCALE GENOMIC DNA]</scope>
    <source>
        <strain evidence="8">ANa2</strain>
        <tissue evidence="8">Whole body excluding digestive tract and cuticle</tissue>
    </source>
</reference>
<keyword evidence="5 7" id="KW-1133">Transmembrane helix</keyword>
<dbReference type="SUPFAM" id="SSF103473">
    <property type="entry name" value="MFS general substrate transporter"/>
    <property type="match status" value="1"/>
</dbReference>
<evidence type="ECO:0000256" key="6">
    <source>
        <dbReference type="ARBA" id="ARBA00023136"/>
    </source>
</evidence>
<dbReference type="Pfam" id="PF06963">
    <property type="entry name" value="FPN1"/>
    <property type="match status" value="1"/>
</dbReference>
<dbReference type="AlphaFoldDB" id="A0A5N5THY8"/>
<evidence type="ECO:0000256" key="4">
    <source>
        <dbReference type="ARBA" id="ARBA00022692"/>
    </source>
</evidence>
<organism evidence="8 9">
    <name type="scientific">Armadillidium nasatum</name>
    <dbReference type="NCBI Taxonomy" id="96803"/>
    <lineage>
        <taxon>Eukaryota</taxon>
        <taxon>Metazoa</taxon>
        <taxon>Ecdysozoa</taxon>
        <taxon>Arthropoda</taxon>
        <taxon>Crustacea</taxon>
        <taxon>Multicrustacea</taxon>
        <taxon>Malacostraca</taxon>
        <taxon>Eumalacostraca</taxon>
        <taxon>Peracarida</taxon>
        <taxon>Isopoda</taxon>
        <taxon>Oniscidea</taxon>
        <taxon>Crinocheta</taxon>
        <taxon>Armadillidiidae</taxon>
        <taxon>Armadillidium</taxon>
    </lineage>
</organism>
<sequence length="307" mass="33931">MQNDFEGENTSKGITEKVKDAALVWKSYFKHNVRDAGLGLALLYMTVLALDNFSRAYVHENGVSKEILGVLTGVASISGILGSIAYPFLRKKMGPLKTGVFGFTYQVTCLLFCLASVFAPGSPFNPHALFSCNNSTAIGNHQETSSIDFNNSLPLQYNNFTTESYNKSFYEYNSTEEFYEPLNDTQTIVAEPSQSIIYTSVILLLFGIVTSRFGLWLADLTVTQILQEEVAENERCGINGVQDSLNQFFGLVRAILIIVMPTIATFGYLIILSIAFVFLATVLFAVYAKKKSKINNSDSQPNCKNLS</sequence>
<feature type="transmembrane region" description="Helical" evidence="7">
    <location>
        <begin position="269"/>
        <end position="288"/>
    </location>
</feature>
<keyword evidence="9" id="KW-1185">Reference proteome</keyword>
<dbReference type="EMBL" id="SEYY01002322">
    <property type="protein sequence ID" value="KAB7504805.1"/>
    <property type="molecule type" value="Genomic_DNA"/>
</dbReference>
<evidence type="ECO:0000313" key="8">
    <source>
        <dbReference type="EMBL" id="KAB7504805.1"/>
    </source>
</evidence>
<keyword evidence="4 7" id="KW-0812">Transmembrane</keyword>
<evidence type="ECO:0000256" key="3">
    <source>
        <dbReference type="ARBA" id="ARBA00022448"/>
    </source>
</evidence>
<feature type="transmembrane region" description="Helical" evidence="7">
    <location>
        <begin position="100"/>
        <end position="119"/>
    </location>
</feature>
<feature type="transmembrane region" description="Helical" evidence="7">
    <location>
        <begin position="67"/>
        <end position="88"/>
    </location>
</feature>
<comment type="caution">
    <text evidence="7">Lacks conserved residue(s) required for the propagation of feature annotation.</text>
</comment>
<comment type="function">
    <text evidence="7">May be involved in iron transport and iron homeostasis.</text>
</comment>
<keyword evidence="6 7" id="KW-0472">Membrane</keyword>
<feature type="transmembrane region" description="Helical" evidence="7">
    <location>
        <begin position="36"/>
        <end position="55"/>
    </location>
</feature>
<evidence type="ECO:0000256" key="5">
    <source>
        <dbReference type="ARBA" id="ARBA00022989"/>
    </source>
</evidence>
<comment type="similarity">
    <text evidence="2 7">Belongs to the ferroportin (FP) (TC 2.A.100) family. SLC40A subfamily.</text>
</comment>
<comment type="caution">
    <text evidence="8">The sequence shown here is derived from an EMBL/GenBank/DDBJ whole genome shotgun (WGS) entry which is preliminary data.</text>
</comment>
<protein>
    <recommendedName>
        <fullName evidence="7">Solute carrier family 40 member</fullName>
    </recommendedName>
</protein>
<evidence type="ECO:0000256" key="1">
    <source>
        <dbReference type="ARBA" id="ARBA00004141"/>
    </source>
</evidence>
<dbReference type="OrthoDB" id="648861at2759"/>
<dbReference type="GO" id="GO:0016020">
    <property type="term" value="C:membrane"/>
    <property type="evidence" value="ECO:0007669"/>
    <property type="project" value="UniProtKB-SubCell"/>
</dbReference>
<feature type="transmembrane region" description="Helical" evidence="7">
    <location>
        <begin position="196"/>
        <end position="218"/>
    </location>
</feature>
<keyword evidence="3 7" id="KW-0813">Transport</keyword>
<dbReference type="Gene3D" id="1.20.1250.20">
    <property type="entry name" value="MFS general substrate transporter like domains"/>
    <property type="match status" value="1"/>
</dbReference>
<dbReference type="PANTHER" id="PTHR11660:SF57">
    <property type="entry name" value="SOLUTE CARRIER FAMILY 40 MEMBER"/>
    <property type="match status" value="1"/>
</dbReference>
<dbReference type="InterPro" id="IPR036259">
    <property type="entry name" value="MFS_trans_sf"/>
</dbReference>
<gene>
    <name evidence="8" type="ORF">Anas_08100</name>
</gene>
<name>A0A5N5THY8_9CRUS</name>
<accession>A0A5N5THY8</accession>
<dbReference type="InterPro" id="IPR009716">
    <property type="entry name" value="Ferroportin-1"/>
</dbReference>
<evidence type="ECO:0000256" key="7">
    <source>
        <dbReference type="RuleBase" id="RU365065"/>
    </source>
</evidence>
<dbReference type="GO" id="GO:0005381">
    <property type="term" value="F:iron ion transmembrane transporter activity"/>
    <property type="evidence" value="ECO:0007669"/>
    <property type="project" value="UniProtKB-UniRule"/>
</dbReference>
<evidence type="ECO:0000313" key="9">
    <source>
        <dbReference type="Proteomes" id="UP000326759"/>
    </source>
</evidence>
<proteinExistence type="inferred from homology"/>
<dbReference type="PANTHER" id="PTHR11660">
    <property type="entry name" value="SOLUTE CARRIER FAMILY 40 MEMBER"/>
    <property type="match status" value="1"/>
</dbReference>